<dbReference type="Proteomes" id="UP000610760">
    <property type="component" value="Unassembled WGS sequence"/>
</dbReference>
<dbReference type="EMBL" id="JACRSV010000003">
    <property type="protein sequence ID" value="MBC8560474.1"/>
    <property type="molecule type" value="Genomic_DNA"/>
</dbReference>
<comment type="caution">
    <text evidence="1">The sequence shown here is derived from an EMBL/GenBank/DDBJ whole genome shotgun (WGS) entry which is preliminary data.</text>
</comment>
<evidence type="ECO:0000313" key="1">
    <source>
        <dbReference type="EMBL" id="MBC8560474.1"/>
    </source>
</evidence>
<proteinExistence type="predicted"/>
<dbReference type="Pfam" id="PF11007">
    <property type="entry name" value="CotJA"/>
    <property type="match status" value="1"/>
</dbReference>
<dbReference type="AlphaFoldDB" id="A0A926I804"/>
<sequence length="51" mass="5784">MCLDQLPLAMSYVPMQRWEDLYAPSVALERGTLFAKLDLPFIGKEAVQNGR</sequence>
<evidence type="ECO:0000313" key="2">
    <source>
        <dbReference type="Proteomes" id="UP000610760"/>
    </source>
</evidence>
<name>A0A926I804_9FIRM</name>
<protein>
    <submittedName>
        <fullName evidence="1">Spore coat associated protein CotJA</fullName>
    </submittedName>
</protein>
<accession>A0A926I804</accession>
<dbReference type="InterPro" id="IPR020256">
    <property type="entry name" value="Spore_coat_CotJA"/>
</dbReference>
<reference evidence="1" key="1">
    <citation type="submission" date="2020-08" db="EMBL/GenBank/DDBJ databases">
        <title>Genome public.</title>
        <authorList>
            <person name="Liu C."/>
            <person name="Sun Q."/>
        </authorList>
    </citation>
    <scope>NUCLEOTIDE SEQUENCE</scope>
    <source>
        <strain evidence="1">NSJ-33</strain>
    </source>
</reference>
<organism evidence="1 2">
    <name type="scientific">Fumia xinanensis</name>
    <dbReference type="NCBI Taxonomy" id="2763659"/>
    <lineage>
        <taxon>Bacteria</taxon>
        <taxon>Bacillati</taxon>
        <taxon>Bacillota</taxon>
        <taxon>Clostridia</taxon>
        <taxon>Eubacteriales</taxon>
        <taxon>Oscillospiraceae</taxon>
        <taxon>Fumia</taxon>
    </lineage>
</organism>
<gene>
    <name evidence="1" type="ORF">H8710_10410</name>
</gene>
<keyword evidence="2" id="KW-1185">Reference proteome</keyword>